<name>A0A6H2GVH8_9BACL</name>
<evidence type="ECO:0000313" key="2">
    <source>
        <dbReference type="Proteomes" id="UP000502136"/>
    </source>
</evidence>
<reference evidence="1 2" key="1">
    <citation type="submission" date="2020-04" db="EMBL/GenBank/DDBJ databases">
        <title>Novel Paenibacillus strain UniB2 isolated from commercial digestive syrup.</title>
        <authorList>
            <person name="Thorat V."/>
            <person name="Kirdat K."/>
            <person name="Tiwarekar B."/>
            <person name="Yadav A."/>
        </authorList>
    </citation>
    <scope>NUCLEOTIDE SEQUENCE [LARGE SCALE GENOMIC DNA]</scope>
    <source>
        <strain evidence="1 2">UniB2</strain>
    </source>
</reference>
<gene>
    <name evidence="1" type="ORF">HGI30_07230</name>
</gene>
<accession>A0A6H2GVH8</accession>
<dbReference type="RefSeq" id="WP_168907010.1">
    <property type="nucleotide sequence ID" value="NZ_CP051428.1"/>
</dbReference>
<proteinExistence type="predicted"/>
<dbReference type="Proteomes" id="UP000502136">
    <property type="component" value="Chromosome"/>
</dbReference>
<keyword evidence="1" id="KW-0167">Capsid protein</keyword>
<sequence>MRAGLAVRSIRISAQAQAELASDVWSRRHVPVQLTAGGRTDGARLRYRGGHTREYPKKSYEIRLDSGLVLHWNAEADDPSMIRNALSFRFMEGIGVPAPRTRHVWLDVNGECRGLYLEIEAVNSRFFALRGIPYRSLLYAANDSANFERALSESGRRKRDLAEGYEFIEGDGDTLPRLCSFIRGIHRLKNGKLRELIEERVDVPAYLRWLSGAVLTGNFDGFEQNYALYEEASRQRYGILPWDYEGTWGRNCYGKLCPAGLVRVQGYNGLTRRLMQFDDWKRAYAEGFERLLEEDFTEERIDRLVGELHGSIAAAVRLDASRAATRGLFGGEPEVIRQYVRQRRASAGKELRRWVRASAAPAAVRVRVRGTDG</sequence>
<dbReference type="PANTHER" id="PTHR40050:SF1">
    <property type="entry name" value="INNER SPORE COAT PROTEIN H"/>
    <property type="match status" value="1"/>
</dbReference>
<keyword evidence="1" id="KW-0946">Virion</keyword>
<dbReference type="InterPro" id="IPR014867">
    <property type="entry name" value="Spore_coat_CotH_CotH2/3/7"/>
</dbReference>
<evidence type="ECO:0000313" key="1">
    <source>
        <dbReference type="EMBL" id="QJC51359.1"/>
    </source>
</evidence>
<protein>
    <submittedName>
        <fullName evidence="1">Spore coat protein CotH</fullName>
    </submittedName>
</protein>
<dbReference type="AlphaFoldDB" id="A0A6H2GVH8"/>
<dbReference type="PANTHER" id="PTHR40050">
    <property type="entry name" value="INNER SPORE COAT PROTEIN H"/>
    <property type="match status" value="1"/>
</dbReference>
<keyword evidence="2" id="KW-1185">Reference proteome</keyword>
<dbReference type="KEGG" id="palr:HGI30_07230"/>
<organism evidence="1 2">
    <name type="scientific">Paenibacillus albicereus</name>
    <dbReference type="NCBI Taxonomy" id="2726185"/>
    <lineage>
        <taxon>Bacteria</taxon>
        <taxon>Bacillati</taxon>
        <taxon>Bacillota</taxon>
        <taxon>Bacilli</taxon>
        <taxon>Bacillales</taxon>
        <taxon>Paenibacillaceae</taxon>
        <taxon>Paenibacillus</taxon>
    </lineage>
</organism>
<dbReference type="Pfam" id="PF08757">
    <property type="entry name" value="CotH"/>
    <property type="match status" value="1"/>
</dbReference>
<dbReference type="EMBL" id="CP051428">
    <property type="protein sequence ID" value="QJC51359.1"/>
    <property type="molecule type" value="Genomic_DNA"/>
</dbReference>